<accession>A0ACB7J8I9</accession>
<keyword evidence="2" id="KW-1185">Reference proteome</keyword>
<gene>
    <name evidence="1" type="ORF">CCMSSC00406_0007545</name>
</gene>
<protein>
    <submittedName>
        <fullName evidence="1">Uncharacterized protein</fullName>
    </submittedName>
</protein>
<dbReference type="Proteomes" id="UP000824881">
    <property type="component" value="Unassembled WGS sequence"/>
</dbReference>
<dbReference type="EMBL" id="WQMT02000002">
    <property type="protein sequence ID" value="KAG9225688.1"/>
    <property type="molecule type" value="Genomic_DNA"/>
</dbReference>
<reference evidence="1 2" key="1">
    <citation type="journal article" date="2021" name="Appl. Environ. Microbiol.">
        <title>Genetic linkage and physical mapping for an oyster mushroom Pleurotus cornucopiae and QTL analysis for the trait cap color.</title>
        <authorList>
            <person name="Zhang Y."/>
            <person name="Gao W."/>
            <person name="Sonnenberg A."/>
            <person name="Chen Q."/>
            <person name="Zhang J."/>
            <person name="Huang C."/>
        </authorList>
    </citation>
    <scope>NUCLEOTIDE SEQUENCE [LARGE SCALE GENOMIC DNA]</scope>
    <source>
        <strain evidence="1">CCMSSC00406</strain>
    </source>
</reference>
<evidence type="ECO:0000313" key="1">
    <source>
        <dbReference type="EMBL" id="KAG9225688.1"/>
    </source>
</evidence>
<sequence length="783" mass="87944">MISLSKAEKSYIQAGILGDPPHRSDGRALHDFRTVALETGVAPLSNGSARLTIGRVLRGGGGTEVLAATKLEVEDMKAGGVDGGRIVCSVTCSPAAYPHLSSGALEDLQYDMTMIINQTLSHPSLHPSNLSIVKGQKSWLLNLDLVVLSDAGNVHDALFMAARAVLWDTKVPRTRSIEYKAAAANRSAGGMEIDDASGLDTRQQPSIADFELHDFWDEGEPLEGREAWPVSVTLNLISPMHYLDASAQEEAATPLRLLLAFSFSPSGTALQGMRVLGVGELDAKTVKQGIEDGEKYAREIYTALNAKLKDEDVRRAKIVDDEGNEIILRGAGLGGWMTMENFISGFPGCEYQIRESLADTIGKEKAEFFFQKFLDYFFAEDDARFFHSLGLNCIRIAISYRHFEDDMAPRVLKPNCFAQLDRVINVCAKYGIYTIIDMHTAPGGQNGGWHSDHGSPLARFWIHKDFQDRLIWLWEQVAAHYKAHQWIAGYNVLNEPADPHAQHARLLSFYDRAYNAIRAIDTDHIIFFDGNTYATDFTKFPDDAGAKWENTAFSIHDYSVYGFPKSPEPYDRTEGQRDVMRRSYERKRAWMDVRGLCVWNGEWGPVYARPPYDGDATDAINQRRYNVLEDQLEIYNKASFCILMVSQGYILISGMVYVSQDTPYMTRFRDFLAKKYRMAVDSWGADDRYVKKIYEPIVGLIKEACPDADTKRLYPPIWSLGERVARYSRQTLVAEYLVGEWASIMKGLDEGDLEELAKSFAFENCAKREGLNDVLRKYAPEAK</sequence>
<proteinExistence type="predicted"/>
<name>A0ACB7J8I9_PLECO</name>
<comment type="caution">
    <text evidence="1">The sequence shown here is derived from an EMBL/GenBank/DDBJ whole genome shotgun (WGS) entry which is preliminary data.</text>
</comment>
<evidence type="ECO:0000313" key="2">
    <source>
        <dbReference type="Proteomes" id="UP000824881"/>
    </source>
</evidence>
<organism evidence="1 2">
    <name type="scientific">Pleurotus cornucopiae</name>
    <name type="common">Cornucopia mushroom</name>
    <dbReference type="NCBI Taxonomy" id="5321"/>
    <lineage>
        <taxon>Eukaryota</taxon>
        <taxon>Fungi</taxon>
        <taxon>Dikarya</taxon>
        <taxon>Basidiomycota</taxon>
        <taxon>Agaricomycotina</taxon>
        <taxon>Agaricomycetes</taxon>
        <taxon>Agaricomycetidae</taxon>
        <taxon>Agaricales</taxon>
        <taxon>Pleurotineae</taxon>
        <taxon>Pleurotaceae</taxon>
        <taxon>Pleurotus</taxon>
    </lineage>
</organism>